<evidence type="ECO:0000313" key="2">
    <source>
        <dbReference type="Proteomes" id="UP001446871"/>
    </source>
</evidence>
<evidence type="ECO:0008006" key="3">
    <source>
        <dbReference type="Google" id="ProtNLM"/>
    </source>
</evidence>
<dbReference type="PANTHER" id="PTHR42052:SF1">
    <property type="entry name" value="ABM DOMAIN-CONTAINING PROTEIN"/>
    <property type="match status" value="1"/>
</dbReference>
<evidence type="ECO:0000313" key="1">
    <source>
        <dbReference type="EMBL" id="KAK8059715.1"/>
    </source>
</evidence>
<keyword evidence="2" id="KW-1185">Reference proteome</keyword>
<comment type="caution">
    <text evidence="1">The sequence shown here is derived from an EMBL/GenBank/DDBJ whole genome shotgun (WGS) entry which is preliminary data.</text>
</comment>
<reference evidence="1 2" key="1">
    <citation type="submission" date="2023-01" db="EMBL/GenBank/DDBJ databases">
        <title>Analysis of 21 Apiospora genomes using comparative genomics revels a genus with tremendous synthesis potential of carbohydrate active enzymes and secondary metabolites.</title>
        <authorList>
            <person name="Sorensen T."/>
        </authorList>
    </citation>
    <scope>NUCLEOTIDE SEQUENCE [LARGE SCALE GENOMIC DNA]</scope>
    <source>
        <strain evidence="1 2">CBS 83171</strain>
    </source>
</reference>
<dbReference type="PANTHER" id="PTHR42052">
    <property type="entry name" value="ABM DOMAIN-CONTAINING PROTEIN"/>
    <property type="match status" value="1"/>
</dbReference>
<dbReference type="SUPFAM" id="SSF54909">
    <property type="entry name" value="Dimeric alpha+beta barrel"/>
    <property type="match status" value="2"/>
</dbReference>
<dbReference type="Gene3D" id="3.30.70.100">
    <property type="match status" value="2"/>
</dbReference>
<proteinExistence type="predicted"/>
<organism evidence="1 2">
    <name type="scientific">Apiospora saccharicola</name>
    <dbReference type="NCBI Taxonomy" id="335842"/>
    <lineage>
        <taxon>Eukaryota</taxon>
        <taxon>Fungi</taxon>
        <taxon>Dikarya</taxon>
        <taxon>Ascomycota</taxon>
        <taxon>Pezizomycotina</taxon>
        <taxon>Sordariomycetes</taxon>
        <taxon>Xylariomycetidae</taxon>
        <taxon>Amphisphaeriales</taxon>
        <taxon>Apiosporaceae</taxon>
        <taxon>Apiospora</taxon>
    </lineage>
</organism>
<dbReference type="EMBL" id="JAQQWM010000006">
    <property type="protein sequence ID" value="KAK8059715.1"/>
    <property type="molecule type" value="Genomic_DNA"/>
</dbReference>
<dbReference type="Proteomes" id="UP001446871">
    <property type="component" value="Unassembled WGS sequence"/>
</dbReference>
<name>A0ABR1ULC5_9PEZI</name>
<protein>
    <recommendedName>
        <fullName evidence="3">ABM domain-containing protein</fullName>
    </recommendedName>
</protein>
<accession>A0ABR1ULC5</accession>
<dbReference type="InterPro" id="IPR011008">
    <property type="entry name" value="Dimeric_a/b-barrel"/>
</dbReference>
<sequence length="236" mass="26076">MPVTEIAHLPLLPSSTSTPGEVPQGPTPVLLAVTREVLNIQDAWCAENLPSNSKKPPQGFGLFSQVDDPSTLLLTAHWDSAAQHGEWIQSQANRDVLEKLVPHLDMSRVSLFHVEGLEAFTGPDTKAEGEKAVLSAEYVSVSRFVVAADQKAGFEGAWAEVGHIRQDFVSPFVHRGGWRIEKQEGSEENDQYVLIGGWDSLAKHAEFAKSEGYAEYDKIMRAAMLECDTKFYQRVL</sequence>
<gene>
    <name evidence="1" type="ORF">PG996_009645</name>
</gene>